<dbReference type="EMBL" id="SWVK01000028">
    <property type="protein sequence ID" value="NFN36648.1"/>
    <property type="molecule type" value="Genomic_DNA"/>
</dbReference>
<sequence>MKLSIKRISRTFTSEQYNIFCDSVSGLVGSMDVHICSKNIIVRLILFHDIDKIYEVSSIKEYICIFLEELAEEKEIILDIITGKGIGIFSSKTDCMLPSE</sequence>
<accession>A0A0M1M367</accession>
<evidence type="ECO:0000313" key="1">
    <source>
        <dbReference type="EMBL" id="NFF88724.1"/>
    </source>
</evidence>
<gene>
    <name evidence="1" type="ORF">FC774_12740</name>
    <name evidence="2" type="ORF">FDB51_16360</name>
</gene>
<dbReference type="Proteomes" id="UP000473681">
    <property type="component" value="Unassembled WGS sequence"/>
</dbReference>
<evidence type="ECO:0000313" key="4">
    <source>
        <dbReference type="Proteomes" id="UP000476820"/>
    </source>
</evidence>
<evidence type="ECO:0000313" key="2">
    <source>
        <dbReference type="EMBL" id="NFN36648.1"/>
    </source>
</evidence>
<dbReference type="AlphaFoldDB" id="A0A0M1M367"/>
<organism evidence="1 4">
    <name type="scientific">Clostridium botulinum</name>
    <dbReference type="NCBI Taxonomy" id="1491"/>
    <lineage>
        <taxon>Bacteria</taxon>
        <taxon>Bacillati</taxon>
        <taxon>Bacillota</taxon>
        <taxon>Clostridia</taxon>
        <taxon>Eubacteriales</taxon>
        <taxon>Clostridiaceae</taxon>
        <taxon>Clostridium</taxon>
    </lineage>
</organism>
<reference evidence="3 4" key="1">
    <citation type="submission" date="2019-04" db="EMBL/GenBank/DDBJ databases">
        <title>Genome sequencing of Clostridium botulinum Groups I-IV and Clostridium butyricum.</title>
        <authorList>
            <person name="Brunt J."/>
            <person name="Van Vliet A.H.M."/>
            <person name="Stringer S.C."/>
            <person name="Carter A.T."/>
            <person name="Peck M.W."/>
        </authorList>
    </citation>
    <scope>NUCLEOTIDE SEQUENCE [LARGE SCALE GENOMIC DNA]</scope>
    <source>
        <strain evidence="1 4">1605</strain>
        <strain evidence="2 3">CB-K-33E</strain>
    </source>
</reference>
<comment type="caution">
    <text evidence="1">The sequence shown here is derived from an EMBL/GenBank/DDBJ whole genome shotgun (WGS) entry which is preliminary data.</text>
</comment>
<name>A0A0M1M367_CLOBO</name>
<dbReference type="RefSeq" id="WP_017826622.1">
    <property type="nucleotide sequence ID" value="NZ_KT897275.1"/>
</dbReference>
<protein>
    <submittedName>
        <fullName evidence="1">Uncharacterized protein</fullName>
    </submittedName>
</protein>
<dbReference type="EMBL" id="SWOV01000037">
    <property type="protein sequence ID" value="NFF88724.1"/>
    <property type="molecule type" value="Genomic_DNA"/>
</dbReference>
<dbReference type="Proteomes" id="UP000476820">
    <property type="component" value="Unassembled WGS sequence"/>
</dbReference>
<evidence type="ECO:0000313" key="3">
    <source>
        <dbReference type="Proteomes" id="UP000473681"/>
    </source>
</evidence>
<proteinExistence type="predicted"/>